<dbReference type="InterPro" id="IPR053137">
    <property type="entry name" value="NLR-like"/>
</dbReference>
<dbReference type="GO" id="GO:0009116">
    <property type="term" value="P:nucleoside metabolic process"/>
    <property type="evidence" value="ECO:0007669"/>
    <property type="project" value="InterPro"/>
</dbReference>
<dbReference type="GO" id="GO:0003824">
    <property type="term" value="F:catalytic activity"/>
    <property type="evidence" value="ECO:0007669"/>
    <property type="project" value="InterPro"/>
</dbReference>
<gene>
    <name evidence="1" type="ORF">LY79DRAFT_570407</name>
</gene>
<sequence length="544" mass="60226">MAEYYGSVSVDDFTIGWVCAHPLELEIATKMMDEQLAGLPSHPGDSNTYALGLIEGHFVVAAFSPTAEKGTSPVATAARHMRLSYPSVRLGISIDIGSYGSWVPHHGNNLDIHLDDVVISPLLNNCDEAVQYDLGKVIDGHVTHLENKVAPLSTTVMAALEKLRTNHLRSKTRVSEHLSKLLSIYSSIVSPPEVMRDGPVHKRDAHELIKVWLFDTEVADLRTDDSQTDLPLVIIRGICDKNDGERLQQHAVAAAASYAKELLQILPPLVFLMTSEDKAASENSYTPPPMSTSTKVILKRWRPLVDEEPLFDSFIGFEESTSTGQIYDTMDTSPRPPLSTLAPVTEPRAKEAYIMRTKSKSDIENSEAEMHSNFARMWRRADGTPELLEESNSRNLDADDDEDDKFKSQFYLSSQLMEIISPDFAGFREHVLWLYPSLATSHSYLVDRIAHHQVSRYKALLDAKVKHIELGEDCSGGFLCPVRGGHSVLPGQERDMQDIGPLFSALGPQPDSGYVEGYLPEQSFPPGIPPPPAGYLLAKVESRP</sequence>
<dbReference type="EMBL" id="JAHLJV010000112">
    <property type="protein sequence ID" value="KAK1570106.1"/>
    <property type="molecule type" value="Genomic_DNA"/>
</dbReference>
<dbReference type="PANTHER" id="PTHR46082">
    <property type="entry name" value="ATP/GTP-BINDING PROTEIN-RELATED"/>
    <property type="match status" value="1"/>
</dbReference>
<dbReference type="Proteomes" id="UP001230504">
    <property type="component" value="Unassembled WGS sequence"/>
</dbReference>
<reference evidence="1" key="1">
    <citation type="submission" date="2021-06" db="EMBL/GenBank/DDBJ databases">
        <title>Comparative genomics, transcriptomics and evolutionary studies reveal genomic signatures of adaptation to plant cell wall in hemibiotrophic fungi.</title>
        <authorList>
            <consortium name="DOE Joint Genome Institute"/>
            <person name="Baroncelli R."/>
            <person name="Diaz J.F."/>
            <person name="Benocci T."/>
            <person name="Peng M."/>
            <person name="Battaglia E."/>
            <person name="Haridas S."/>
            <person name="Andreopoulos W."/>
            <person name="Labutti K."/>
            <person name="Pangilinan J."/>
            <person name="Floch G.L."/>
            <person name="Makela M.R."/>
            <person name="Henrissat B."/>
            <person name="Grigoriev I.V."/>
            <person name="Crouch J.A."/>
            <person name="De Vries R.P."/>
            <person name="Sukno S.A."/>
            <person name="Thon M.R."/>
        </authorList>
    </citation>
    <scope>NUCLEOTIDE SEQUENCE</scope>
    <source>
        <strain evidence="1">CBS 125086</strain>
    </source>
</reference>
<dbReference type="Gene3D" id="3.40.50.1580">
    <property type="entry name" value="Nucleoside phosphorylase domain"/>
    <property type="match status" value="1"/>
</dbReference>
<dbReference type="InterPro" id="IPR035994">
    <property type="entry name" value="Nucleoside_phosphorylase_sf"/>
</dbReference>
<dbReference type="SUPFAM" id="SSF53167">
    <property type="entry name" value="Purine and uridine phosphorylases"/>
    <property type="match status" value="1"/>
</dbReference>
<name>A0AAD8UYG7_9PEZI</name>
<proteinExistence type="predicted"/>
<accession>A0AAD8UYG7</accession>
<comment type="caution">
    <text evidence="1">The sequence shown here is derived from an EMBL/GenBank/DDBJ whole genome shotgun (WGS) entry which is preliminary data.</text>
</comment>
<organism evidence="1 2">
    <name type="scientific">Colletotrichum navitas</name>
    <dbReference type="NCBI Taxonomy" id="681940"/>
    <lineage>
        <taxon>Eukaryota</taxon>
        <taxon>Fungi</taxon>
        <taxon>Dikarya</taxon>
        <taxon>Ascomycota</taxon>
        <taxon>Pezizomycotina</taxon>
        <taxon>Sordariomycetes</taxon>
        <taxon>Hypocreomycetidae</taxon>
        <taxon>Glomerellales</taxon>
        <taxon>Glomerellaceae</taxon>
        <taxon>Colletotrichum</taxon>
        <taxon>Colletotrichum graminicola species complex</taxon>
    </lineage>
</organism>
<dbReference type="GeneID" id="85443389"/>
<evidence type="ECO:0000313" key="2">
    <source>
        <dbReference type="Proteomes" id="UP001230504"/>
    </source>
</evidence>
<dbReference type="RefSeq" id="XP_060408270.1">
    <property type="nucleotide sequence ID" value="XM_060559149.1"/>
</dbReference>
<dbReference type="AlphaFoldDB" id="A0AAD8UYG7"/>
<keyword evidence="2" id="KW-1185">Reference proteome</keyword>
<evidence type="ECO:0000313" key="1">
    <source>
        <dbReference type="EMBL" id="KAK1570106.1"/>
    </source>
</evidence>
<dbReference type="PANTHER" id="PTHR46082:SF11">
    <property type="entry name" value="AAA+ ATPASE DOMAIN-CONTAINING PROTEIN-RELATED"/>
    <property type="match status" value="1"/>
</dbReference>
<protein>
    <submittedName>
        <fullName evidence="1">Uncharacterized protein</fullName>
    </submittedName>
</protein>